<dbReference type="Pfam" id="PF01493">
    <property type="entry name" value="GXGXG"/>
    <property type="match status" value="2"/>
</dbReference>
<proteinExistence type="predicted"/>
<dbReference type="InterPro" id="IPR002489">
    <property type="entry name" value="Glu_synth_asu_C"/>
</dbReference>
<evidence type="ECO:0000259" key="1">
    <source>
        <dbReference type="Pfam" id="PF01493"/>
    </source>
</evidence>
<name>A0A6A3G8B7_9STRA</name>
<evidence type="ECO:0000313" key="2">
    <source>
        <dbReference type="EMBL" id="KAE8953612.1"/>
    </source>
</evidence>
<dbReference type="AlphaFoldDB" id="A0A6A3G8B7"/>
<feature type="domain" description="Glutamate synthase alpha subunit C-terminal" evidence="1">
    <location>
        <begin position="1"/>
        <end position="55"/>
    </location>
</feature>
<dbReference type="Proteomes" id="UP000435112">
    <property type="component" value="Unassembled WGS sequence"/>
</dbReference>
<reference evidence="2 3" key="1">
    <citation type="submission" date="2018-09" db="EMBL/GenBank/DDBJ databases">
        <title>Genomic investigation of the strawberry pathogen Phytophthora fragariae indicates pathogenicity is determined by transcriptional variation in three key races.</title>
        <authorList>
            <person name="Adams T.M."/>
            <person name="Armitage A.D."/>
            <person name="Sobczyk M.K."/>
            <person name="Bates H.J."/>
            <person name="Dunwell J.M."/>
            <person name="Nellist C.F."/>
            <person name="Harrison R.J."/>
        </authorList>
    </citation>
    <scope>NUCLEOTIDE SEQUENCE [LARGE SCALE GENOMIC DNA]</scope>
    <source>
        <strain evidence="2 3">SCRP324</strain>
    </source>
</reference>
<dbReference type="EMBL" id="QXFU01010437">
    <property type="protein sequence ID" value="KAE8953612.1"/>
    <property type="molecule type" value="Genomic_DNA"/>
</dbReference>
<comment type="caution">
    <text evidence="2">The sequence shown here is derived from an EMBL/GenBank/DDBJ whole genome shotgun (WGS) entry which is preliminary data.</text>
</comment>
<dbReference type="InterPro" id="IPR036485">
    <property type="entry name" value="Glu_synth_asu_C_sf"/>
</dbReference>
<gene>
    <name evidence="2" type="ORF">PR002_g32325</name>
</gene>
<dbReference type="PANTHER" id="PTHR43100:SF1">
    <property type="entry name" value="GLUTAMATE SYNTHASE [NADPH] SMALL CHAIN"/>
    <property type="match status" value="1"/>
</dbReference>
<evidence type="ECO:0000313" key="3">
    <source>
        <dbReference type="Proteomes" id="UP000435112"/>
    </source>
</evidence>
<dbReference type="Gene3D" id="2.160.20.60">
    <property type="entry name" value="Glutamate synthase, alpha subunit, C-terminal domain"/>
    <property type="match status" value="2"/>
</dbReference>
<accession>A0A6A3G8B7</accession>
<dbReference type="PANTHER" id="PTHR43100">
    <property type="entry name" value="GLUTAMATE SYNTHASE [NADPH] SMALL CHAIN"/>
    <property type="match status" value="1"/>
</dbReference>
<protein>
    <recommendedName>
        <fullName evidence="1">Glutamate synthase alpha subunit C-terminal domain-containing protein</fullName>
    </recommendedName>
</protein>
<dbReference type="InterPro" id="IPR051394">
    <property type="entry name" value="Glutamate_Synthase"/>
</dbReference>
<dbReference type="GO" id="GO:0016491">
    <property type="term" value="F:oxidoreductase activity"/>
    <property type="evidence" value="ECO:0007669"/>
    <property type="project" value="InterPro"/>
</dbReference>
<dbReference type="SUPFAM" id="SSF69336">
    <property type="entry name" value="Alpha subunit of glutamate synthase, C-terminal domain"/>
    <property type="match status" value="1"/>
</dbReference>
<sequence>KRYGEEGLPNGTIHLKLKGHGGQGLAFGLAKGVRLDLEGGSNDYDGKALSGGELSAYFSGKAGERFCVRNSGVKAVVEGVGDHGCEYMTGGRVVVLGSTGRNFAAGMSGGIAYIFDEDDSFQKKCNMGMVGVGPLTETASDAEMQEVKALITKHLERTQSPKAQKVLDNWDASVAKFMRVMPSDYERVLLQGAAVVKETKKSASASAYTSHKAMIT</sequence>
<feature type="non-terminal residue" evidence="2">
    <location>
        <position position="1"/>
    </location>
</feature>
<feature type="domain" description="Glutamate synthase alpha subunit C-terminal" evidence="1">
    <location>
        <begin position="56"/>
        <end position="139"/>
    </location>
</feature>
<organism evidence="2 3">
    <name type="scientific">Phytophthora rubi</name>
    <dbReference type="NCBI Taxonomy" id="129364"/>
    <lineage>
        <taxon>Eukaryota</taxon>
        <taxon>Sar</taxon>
        <taxon>Stramenopiles</taxon>
        <taxon>Oomycota</taxon>
        <taxon>Peronosporomycetes</taxon>
        <taxon>Peronosporales</taxon>
        <taxon>Peronosporaceae</taxon>
        <taxon>Phytophthora</taxon>
    </lineage>
</organism>
<dbReference type="OrthoDB" id="4327079at2759"/>